<feature type="domain" description="SGNH hydrolase-type esterase" evidence="2">
    <location>
        <begin position="33"/>
        <end position="228"/>
    </location>
</feature>
<accession>A0A0F5I293</accession>
<dbReference type="OrthoDB" id="1815486at2"/>
<feature type="chain" id="PRO_5030006436" evidence="1">
    <location>
        <begin position="27"/>
        <end position="269"/>
    </location>
</feature>
<evidence type="ECO:0000313" key="4">
    <source>
        <dbReference type="Proteomes" id="UP000031563"/>
    </source>
</evidence>
<dbReference type="SUPFAM" id="SSF52266">
    <property type="entry name" value="SGNH hydrolase"/>
    <property type="match status" value="1"/>
</dbReference>
<dbReference type="RefSeq" id="WP_052717090.1">
    <property type="nucleotide sequence ID" value="NZ_JWIQ02000005.1"/>
</dbReference>
<sequence length="269" mass="29596">MRKRVFSCALLFILSVAMLSPVQAEAEGVRYVALGDSLAAGQTPNREIGVSYTDLIAMALQQNGQLESFSKSLAFPGYTTEQVLEQLNTREARSLIQRADLITISAGANDLLPLIQNDTVRGMLSYEAIPVAFRLNTVRKNYIKLFKEIKEINPRADVYAMGYYFPYPHVKSMQKPAVAGQLDILNQIIEQEAGRAGAEFVPVAHYFGVNADSLIPNAADVHPAPAGYLSMANLFLQEYAPGAPLLPDSILEQLPEPISIAELRQARER</sequence>
<comment type="caution">
    <text evidence="3">The sequence shown here is derived from an EMBL/GenBank/DDBJ whole genome shotgun (WGS) entry which is preliminary data.</text>
</comment>
<reference evidence="3" key="1">
    <citation type="submission" date="2015-02" db="EMBL/GenBank/DDBJ databases">
        <title>Genome Assembly of Bacillaceae bacterium MTCC 8252.</title>
        <authorList>
            <person name="Verma A."/>
            <person name="Khatri I."/>
            <person name="Mual P."/>
            <person name="Subramanian S."/>
            <person name="Krishnamurthi S."/>
        </authorList>
    </citation>
    <scope>NUCLEOTIDE SEQUENCE [LARGE SCALE GENOMIC DNA]</scope>
    <source>
        <strain evidence="3">MTCC 8252</strain>
    </source>
</reference>
<name>A0A0F5I293_BACTR</name>
<evidence type="ECO:0000256" key="1">
    <source>
        <dbReference type="SAM" id="SignalP"/>
    </source>
</evidence>
<protein>
    <submittedName>
        <fullName evidence="3">Lipase/Acylhydrolase</fullName>
    </submittedName>
</protein>
<dbReference type="EMBL" id="JWIR02000040">
    <property type="protein sequence ID" value="KKB39563.1"/>
    <property type="molecule type" value="Genomic_DNA"/>
</dbReference>
<dbReference type="Pfam" id="PF13472">
    <property type="entry name" value="Lipase_GDSL_2"/>
    <property type="match status" value="1"/>
</dbReference>
<dbReference type="InterPro" id="IPR013830">
    <property type="entry name" value="SGNH_hydro"/>
</dbReference>
<dbReference type="PANTHER" id="PTHR30383:SF27">
    <property type="entry name" value="SPORE GERMINATION LIPASE LIPC"/>
    <property type="match status" value="1"/>
</dbReference>
<keyword evidence="1" id="KW-0732">Signal</keyword>
<dbReference type="Proteomes" id="UP000031563">
    <property type="component" value="Unassembled WGS sequence"/>
</dbReference>
<evidence type="ECO:0000259" key="2">
    <source>
        <dbReference type="Pfam" id="PF13472"/>
    </source>
</evidence>
<dbReference type="GO" id="GO:0004622">
    <property type="term" value="F:phosphatidylcholine lysophospholipase activity"/>
    <property type="evidence" value="ECO:0007669"/>
    <property type="project" value="TreeGrafter"/>
</dbReference>
<feature type="signal peptide" evidence="1">
    <location>
        <begin position="1"/>
        <end position="26"/>
    </location>
</feature>
<dbReference type="AlphaFoldDB" id="A0A0F5I293"/>
<dbReference type="PANTHER" id="PTHR30383">
    <property type="entry name" value="THIOESTERASE 1/PROTEASE 1/LYSOPHOSPHOLIPASE L1"/>
    <property type="match status" value="1"/>
</dbReference>
<keyword evidence="4" id="KW-1185">Reference proteome</keyword>
<dbReference type="InterPro" id="IPR036514">
    <property type="entry name" value="SGNH_hydro_sf"/>
</dbReference>
<dbReference type="STRING" id="1221996.QY95_02193"/>
<accession>A0A0F5HUJ2</accession>
<dbReference type="InterPro" id="IPR051532">
    <property type="entry name" value="Ester_Hydrolysis_Enzymes"/>
</dbReference>
<proteinExistence type="predicted"/>
<evidence type="ECO:0000313" key="3">
    <source>
        <dbReference type="EMBL" id="KKB39563.1"/>
    </source>
</evidence>
<dbReference type="Gene3D" id="3.40.50.1110">
    <property type="entry name" value="SGNH hydrolase"/>
    <property type="match status" value="1"/>
</dbReference>
<gene>
    <name evidence="3" type="ORF">QY95_02193</name>
</gene>
<organism evidence="3 4">
    <name type="scientific">Bacillus thermotolerans</name>
    <name type="common">Quasibacillus thermotolerans</name>
    <dbReference type="NCBI Taxonomy" id="1221996"/>
    <lineage>
        <taxon>Bacteria</taxon>
        <taxon>Bacillati</taxon>
        <taxon>Bacillota</taxon>
        <taxon>Bacilli</taxon>
        <taxon>Bacillales</taxon>
        <taxon>Bacillaceae</taxon>
        <taxon>Bacillus</taxon>
    </lineage>
</organism>